<dbReference type="SMR" id="A0A0R0H5H1"/>
<accession>A0A0R0H5H1</accession>
<reference evidence="2" key="2">
    <citation type="submission" date="2018-02" db="UniProtKB">
        <authorList>
            <consortium name="EnsemblPlants"/>
        </authorList>
    </citation>
    <scope>IDENTIFICATION</scope>
    <source>
        <strain evidence="2">Williams 82</strain>
    </source>
</reference>
<dbReference type="AlphaFoldDB" id="A0A0R0H5H1"/>
<dbReference type="Gramene" id="KRH26093">
    <property type="protein sequence ID" value="KRH26093"/>
    <property type="gene ID" value="GLYMA_12G152000"/>
</dbReference>
<keyword evidence="3" id="KW-1185">Reference proteome</keyword>
<name>A0A0R0H5H1_SOYBN</name>
<protein>
    <submittedName>
        <fullName evidence="1 2">Uncharacterized protein</fullName>
    </submittedName>
</protein>
<sequence length="36" mass="4304">MLQPLLWFLALLCFNVHFPKNQKHFNLHSPISLENI</sequence>
<dbReference type="Proteomes" id="UP000008827">
    <property type="component" value="Chromosome 12"/>
</dbReference>
<gene>
    <name evidence="1" type="ORF">GLYMA_12G152000</name>
</gene>
<reference evidence="1" key="3">
    <citation type="submission" date="2018-07" db="EMBL/GenBank/DDBJ databases">
        <title>WGS assembly of Glycine max.</title>
        <authorList>
            <person name="Schmutz J."/>
            <person name="Cannon S."/>
            <person name="Schlueter J."/>
            <person name="Ma J."/>
            <person name="Mitros T."/>
            <person name="Nelson W."/>
            <person name="Hyten D."/>
            <person name="Song Q."/>
            <person name="Thelen J."/>
            <person name="Cheng J."/>
            <person name="Xu D."/>
            <person name="Hellsten U."/>
            <person name="May G."/>
            <person name="Yu Y."/>
            <person name="Sakurai T."/>
            <person name="Umezawa T."/>
            <person name="Bhattacharyya M."/>
            <person name="Sandhu D."/>
            <person name="Valliyodan B."/>
            <person name="Lindquist E."/>
            <person name="Peto M."/>
            <person name="Grant D."/>
            <person name="Shu S."/>
            <person name="Goodstein D."/>
            <person name="Barry K."/>
            <person name="Futrell-Griggs M."/>
            <person name="Abernathy B."/>
            <person name="Du J."/>
            <person name="Tian Z."/>
            <person name="Zhu L."/>
            <person name="Gill N."/>
            <person name="Joshi T."/>
            <person name="Libault M."/>
            <person name="Sethuraman A."/>
            <person name="Zhang X."/>
            <person name="Shinozaki K."/>
            <person name="Nguyen H."/>
            <person name="Wing R."/>
            <person name="Cregan P."/>
            <person name="Specht J."/>
            <person name="Grimwood J."/>
            <person name="Rokhsar D."/>
            <person name="Stacey G."/>
            <person name="Shoemaker R."/>
            <person name="Jackson S."/>
        </authorList>
    </citation>
    <scope>NUCLEOTIDE SEQUENCE</scope>
    <source>
        <tissue evidence="1">Callus</tissue>
    </source>
</reference>
<dbReference type="InParanoid" id="A0A0R0H5H1"/>
<reference evidence="1 2" key="1">
    <citation type="journal article" date="2010" name="Nature">
        <title>Genome sequence of the palaeopolyploid soybean.</title>
        <authorList>
            <person name="Schmutz J."/>
            <person name="Cannon S.B."/>
            <person name="Schlueter J."/>
            <person name="Ma J."/>
            <person name="Mitros T."/>
            <person name="Nelson W."/>
            <person name="Hyten D.L."/>
            <person name="Song Q."/>
            <person name="Thelen J.J."/>
            <person name="Cheng J."/>
            <person name="Xu D."/>
            <person name="Hellsten U."/>
            <person name="May G.D."/>
            <person name="Yu Y."/>
            <person name="Sakurai T."/>
            <person name="Umezawa T."/>
            <person name="Bhattacharyya M.K."/>
            <person name="Sandhu D."/>
            <person name="Valliyodan B."/>
            <person name="Lindquist E."/>
            <person name="Peto M."/>
            <person name="Grant D."/>
            <person name="Shu S."/>
            <person name="Goodstein D."/>
            <person name="Barry K."/>
            <person name="Futrell-Griggs M."/>
            <person name="Abernathy B."/>
            <person name="Du J."/>
            <person name="Tian Z."/>
            <person name="Zhu L."/>
            <person name="Gill N."/>
            <person name="Joshi T."/>
            <person name="Libault M."/>
            <person name="Sethuraman A."/>
            <person name="Zhang X.-C."/>
            <person name="Shinozaki K."/>
            <person name="Nguyen H.T."/>
            <person name="Wing R.A."/>
            <person name="Cregan P."/>
            <person name="Specht J."/>
            <person name="Grimwood J."/>
            <person name="Rokhsar D."/>
            <person name="Stacey G."/>
            <person name="Shoemaker R.C."/>
            <person name="Jackson S.A."/>
        </authorList>
    </citation>
    <scope>NUCLEOTIDE SEQUENCE [LARGE SCALE GENOMIC DNA]</scope>
    <source>
        <strain evidence="2">cv. Williams 82</strain>
        <tissue evidence="1">Callus</tissue>
    </source>
</reference>
<dbReference type="EnsemblPlants" id="KRH26093">
    <property type="protein sequence ID" value="KRH26093"/>
    <property type="gene ID" value="GLYMA_12G152000"/>
</dbReference>
<dbReference type="EMBL" id="CM000845">
    <property type="protein sequence ID" value="KRH26093.1"/>
    <property type="molecule type" value="Genomic_DNA"/>
</dbReference>
<proteinExistence type="predicted"/>
<organism evidence="1">
    <name type="scientific">Glycine max</name>
    <name type="common">Soybean</name>
    <name type="synonym">Glycine hispida</name>
    <dbReference type="NCBI Taxonomy" id="3847"/>
    <lineage>
        <taxon>Eukaryota</taxon>
        <taxon>Viridiplantae</taxon>
        <taxon>Streptophyta</taxon>
        <taxon>Embryophyta</taxon>
        <taxon>Tracheophyta</taxon>
        <taxon>Spermatophyta</taxon>
        <taxon>Magnoliopsida</taxon>
        <taxon>eudicotyledons</taxon>
        <taxon>Gunneridae</taxon>
        <taxon>Pentapetalae</taxon>
        <taxon>rosids</taxon>
        <taxon>fabids</taxon>
        <taxon>Fabales</taxon>
        <taxon>Fabaceae</taxon>
        <taxon>Papilionoideae</taxon>
        <taxon>50 kb inversion clade</taxon>
        <taxon>NPAAA clade</taxon>
        <taxon>indigoferoid/millettioid clade</taxon>
        <taxon>Phaseoleae</taxon>
        <taxon>Glycine</taxon>
        <taxon>Glycine subgen. Soja</taxon>
    </lineage>
</organism>
<evidence type="ECO:0000313" key="2">
    <source>
        <dbReference type="EnsemblPlants" id="KRH26093"/>
    </source>
</evidence>
<evidence type="ECO:0000313" key="3">
    <source>
        <dbReference type="Proteomes" id="UP000008827"/>
    </source>
</evidence>
<evidence type="ECO:0000313" key="1">
    <source>
        <dbReference type="EMBL" id="KRH26093.1"/>
    </source>
</evidence>